<keyword evidence="2" id="KW-0472">Membrane</keyword>
<dbReference type="RefSeq" id="WP_238680651.1">
    <property type="nucleotide sequence ID" value="NZ_JAKKFD010000040.1"/>
</dbReference>
<accession>A0ABS9N6Z7</accession>
<evidence type="ECO:0000256" key="1">
    <source>
        <dbReference type="SAM" id="MobiDB-lite"/>
    </source>
</evidence>
<keyword evidence="4" id="KW-1185">Reference proteome</keyword>
<dbReference type="EMBL" id="JAKKFD010000040">
    <property type="protein sequence ID" value="MCG5445698.1"/>
    <property type="molecule type" value="Genomic_DNA"/>
</dbReference>
<feature type="region of interest" description="Disordered" evidence="1">
    <location>
        <begin position="66"/>
        <end position="93"/>
    </location>
</feature>
<protein>
    <submittedName>
        <fullName evidence="3">Uncharacterized protein</fullName>
    </submittedName>
</protein>
<dbReference type="Proteomes" id="UP001201629">
    <property type="component" value="Unassembled WGS sequence"/>
</dbReference>
<evidence type="ECO:0000256" key="2">
    <source>
        <dbReference type="SAM" id="Phobius"/>
    </source>
</evidence>
<sequence>MTRRVERVLLALALGLLVAGWILRVNGHGSAHTIGRVLVLLGWICVIVAAFSRDRRGKRENDRLRAALLDGQTTTGADQRPDRPSSEDDRPSP</sequence>
<comment type="caution">
    <text evidence="3">The sequence shown here is derived from an EMBL/GenBank/DDBJ whole genome shotgun (WGS) entry which is preliminary data.</text>
</comment>
<proteinExistence type="predicted"/>
<organism evidence="3 4">
    <name type="scientific">Micromonospora trifolii</name>
    <dbReference type="NCBI Taxonomy" id="2911208"/>
    <lineage>
        <taxon>Bacteria</taxon>
        <taxon>Bacillati</taxon>
        <taxon>Actinomycetota</taxon>
        <taxon>Actinomycetes</taxon>
        <taxon>Micromonosporales</taxon>
        <taxon>Micromonosporaceae</taxon>
        <taxon>Micromonospora</taxon>
    </lineage>
</organism>
<reference evidence="3 4" key="1">
    <citation type="submission" date="2022-01" db="EMBL/GenBank/DDBJ databases">
        <authorList>
            <person name="Riesco R."/>
            <person name="Trujillo M.E."/>
        </authorList>
    </citation>
    <scope>NUCLEOTIDE SEQUENCE [LARGE SCALE GENOMIC DNA]</scope>
    <source>
        <strain evidence="3 4">NIE79</strain>
    </source>
</reference>
<evidence type="ECO:0000313" key="4">
    <source>
        <dbReference type="Proteomes" id="UP001201629"/>
    </source>
</evidence>
<name>A0ABS9N6Z7_9ACTN</name>
<feature type="transmembrane region" description="Helical" evidence="2">
    <location>
        <begin position="34"/>
        <end position="51"/>
    </location>
</feature>
<evidence type="ECO:0000313" key="3">
    <source>
        <dbReference type="EMBL" id="MCG5445698.1"/>
    </source>
</evidence>
<keyword evidence="2" id="KW-1133">Transmembrane helix</keyword>
<gene>
    <name evidence="3" type="ORF">NIE79_004219</name>
</gene>
<keyword evidence="2" id="KW-0812">Transmembrane</keyword>
<feature type="compositionally biased region" description="Basic and acidic residues" evidence="1">
    <location>
        <begin position="79"/>
        <end position="93"/>
    </location>
</feature>